<comment type="cofactor">
    <cofactor evidence="1">
        <name>pantetheine 4'-phosphate</name>
        <dbReference type="ChEBI" id="CHEBI:47942"/>
    </cofactor>
</comment>
<dbReference type="CDD" id="cd05930">
    <property type="entry name" value="A_NRPS"/>
    <property type="match status" value="1"/>
</dbReference>
<accession>A0A926JQ12</accession>
<evidence type="ECO:0000256" key="2">
    <source>
        <dbReference type="ARBA" id="ARBA00022450"/>
    </source>
</evidence>
<dbReference type="GO" id="GO:0003824">
    <property type="term" value="F:catalytic activity"/>
    <property type="evidence" value="ECO:0007669"/>
    <property type="project" value="InterPro"/>
</dbReference>
<dbReference type="InterPro" id="IPR020845">
    <property type="entry name" value="AMP-binding_CS"/>
</dbReference>
<keyword evidence="2" id="KW-0596">Phosphopantetheine</keyword>
<dbReference type="InterPro" id="IPR042099">
    <property type="entry name" value="ANL_N_sf"/>
</dbReference>
<dbReference type="SUPFAM" id="SSF56801">
    <property type="entry name" value="Acetyl-CoA synthetase-like"/>
    <property type="match status" value="2"/>
</dbReference>
<dbReference type="EMBL" id="JACVDC010000008">
    <property type="protein sequence ID" value="MBC9795256.1"/>
    <property type="molecule type" value="Genomic_DNA"/>
</dbReference>
<dbReference type="PANTHER" id="PTHR45527:SF1">
    <property type="entry name" value="FATTY ACID SYNTHASE"/>
    <property type="match status" value="1"/>
</dbReference>
<dbReference type="Gene3D" id="3.30.559.10">
    <property type="entry name" value="Chloramphenicol acetyltransferase-like domain"/>
    <property type="match status" value="3"/>
</dbReference>
<proteinExistence type="predicted"/>
<gene>
    <name evidence="5" type="ORF">IBL28_04705</name>
</gene>
<evidence type="ECO:0000256" key="3">
    <source>
        <dbReference type="ARBA" id="ARBA00022553"/>
    </source>
</evidence>
<dbReference type="InterPro" id="IPR001242">
    <property type="entry name" value="Condensation_dom"/>
</dbReference>
<dbReference type="NCBIfam" id="TIGR01733">
    <property type="entry name" value="AA-adenyl-dom"/>
    <property type="match status" value="2"/>
</dbReference>
<dbReference type="PANTHER" id="PTHR45527">
    <property type="entry name" value="NONRIBOSOMAL PEPTIDE SYNTHETASE"/>
    <property type="match status" value="1"/>
</dbReference>
<dbReference type="Pfam" id="PF00668">
    <property type="entry name" value="Condensation"/>
    <property type="match status" value="3"/>
</dbReference>
<dbReference type="Gene3D" id="2.30.38.10">
    <property type="entry name" value="Luciferase, Domain 3"/>
    <property type="match status" value="1"/>
</dbReference>
<dbReference type="GO" id="GO:0005829">
    <property type="term" value="C:cytosol"/>
    <property type="evidence" value="ECO:0007669"/>
    <property type="project" value="TreeGrafter"/>
</dbReference>
<dbReference type="Gene3D" id="3.40.50.980">
    <property type="match status" value="2"/>
</dbReference>
<dbReference type="Gene3D" id="3.30.300.30">
    <property type="match status" value="2"/>
</dbReference>
<dbReference type="Pfam" id="PF13193">
    <property type="entry name" value="AMP-binding_C"/>
    <property type="match status" value="1"/>
</dbReference>
<evidence type="ECO:0000259" key="4">
    <source>
        <dbReference type="PROSITE" id="PS50075"/>
    </source>
</evidence>
<dbReference type="RefSeq" id="WP_187964412.1">
    <property type="nucleotide sequence ID" value="NZ_JACVDC010000008.1"/>
</dbReference>
<dbReference type="Pfam" id="PF00550">
    <property type="entry name" value="PP-binding"/>
    <property type="match status" value="2"/>
</dbReference>
<dbReference type="InterPro" id="IPR045851">
    <property type="entry name" value="AMP-bd_C_sf"/>
</dbReference>
<organism evidence="5 6">
    <name type="scientific">Sinomicrobium weinanense</name>
    <dbReference type="NCBI Taxonomy" id="2842200"/>
    <lineage>
        <taxon>Bacteria</taxon>
        <taxon>Pseudomonadati</taxon>
        <taxon>Bacteroidota</taxon>
        <taxon>Flavobacteriia</taxon>
        <taxon>Flavobacteriales</taxon>
        <taxon>Flavobacteriaceae</taxon>
        <taxon>Sinomicrobium</taxon>
    </lineage>
</organism>
<dbReference type="PROSITE" id="PS50075">
    <property type="entry name" value="CARRIER"/>
    <property type="match status" value="2"/>
</dbReference>
<dbReference type="InterPro" id="IPR006162">
    <property type="entry name" value="Ppantetheine_attach_site"/>
</dbReference>
<dbReference type="SUPFAM" id="SSF47336">
    <property type="entry name" value="ACP-like"/>
    <property type="match status" value="2"/>
</dbReference>
<dbReference type="InterPro" id="IPR000873">
    <property type="entry name" value="AMP-dep_synth/lig_dom"/>
</dbReference>
<dbReference type="InterPro" id="IPR010071">
    <property type="entry name" value="AA_adenyl_dom"/>
</dbReference>
<dbReference type="CDD" id="cd19531">
    <property type="entry name" value="LCL_NRPS-like"/>
    <property type="match status" value="2"/>
</dbReference>
<dbReference type="FunFam" id="3.30.559.10:FF:000012">
    <property type="entry name" value="Non-ribosomal peptide synthetase"/>
    <property type="match status" value="1"/>
</dbReference>
<feature type="domain" description="Carrier" evidence="4">
    <location>
        <begin position="1998"/>
        <end position="2073"/>
    </location>
</feature>
<dbReference type="Proteomes" id="UP000653730">
    <property type="component" value="Unassembled WGS sequence"/>
</dbReference>
<dbReference type="FunFam" id="3.40.50.980:FF:000001">
    <property type="entry name" value="Non-ribosomal peptide synthetase"/>
    <property type="match status" value="2"/>
</dbReference>
<dbReference type="GO" id="GO:0031177">
    <property type="term" value="F:phosphopantetheine binding"/>
    <property type="evidence" value="ECO:0007669"/>
    <property type="project" value="TreeGrafter"/>
</dbReference>
<dbReference type="Gene3D" id="1.10.1200.10">
    <property type="entry name" value="ACP-like"/>
    <property type="match status" value="2"/>
</dbReference>
<dbReference type="InterPro" id="IPR025110">
    <property type="entry name" value="AMP-bd_C"/>
</dbReference>
<dbReference type="PROSITE" id="PS00012">
    <property type="entry name" value="PHOSPHOPANTETHEINE"/>
    <property type="match status" value="2"/>
</dbReference>
<dbReference type="PROSITE" id="PS00455">
    <property type="entry name" value="AMP_BINDING"/>
    <property type="match status" value="2"/>
</dbReference>
<protein>
    <submittedName>
        <fullName evidence="5">Amino acid adenylation domain-containing protein</fullName>
    </submittedName>
</protein>
<dbReference type="GO" id="GO:0043041">
    <property type="term" value="P:amino acid activation for nonribosomal peptide biosynthetic process"/>
    <property type="evidence" value="ECO:0007669"/>
    <property type="project" value="TreeGrafter"/>
</dbReference>
<sequence length="2540" mass="286306">MKGYKLSPQQQRYIRFSQHSNELLAQVSVIIEPRPDTDNLEKAIAEVFEHEYIFRTDYHRFENDLAVQVISEKTDIDLISYTRPVLEEELPYSLEKEWELASGLQSPKIRVALMPLEENRQFMVVTLPAVASDRESLFGIVEKVMRACSGVLQNPDEESLQYIQYAEWQNQLLTDEETEESVKYWKGRSIAVQPHLSFDRDPDMTKKAQFKGNTFELFHSVAELSKALPGEAPEILLSAAWYLILRKLFGDNFALGYVFSGRDFDELKGLSGLCAKTLPVSAEWEDNWSFKDALLHLKTEIENSDRHKEGFTGEAFLPYGFEYGSSKTRFETEGLTFRVNSCISCYEPFKLKLVLNEQEGAIRGTLWYNGHSFSKKDTDFLIDAYREVVRQMLDNAEAPLGSLGLLSTRYESIVLNDFNDTDAFFSCEGSGVDNVFESIAQTYGDRRAVYCSGQEATYAAIDERSDRLAAWLKQEYRVGPGDLVGIMSDKNIDLIVSLLAVIKSGAGFVPMDPDNPAERIQFIAKDCQARAVITTSGFKDRFRTENLVLLDEPMPAAPQPGNILQPRKPEDILYVIYTSGTTGNPKGTLVTDASLLNYISWFREAFKIGAEDQAVLLGSYAFDLGYTSIWGTLLSGGTLHLINDETLRNPEVLTDYLIKQGITFIKATPSLVNTIVNAPAFSTLAESALRMVLVGGEPVRVSDLRKIAALRPSLGLVNHYGPTEATIGAVVHRIDSEMLDAYAALPVIGSPIANTRIYILDEDNRPVAPGEPGELAISGKGLATGYLNRQELTAQKFIENPFKTGERLYKTGDIARWTPEGTVLFEGRKDDQVKIRGYRVELKEIQEKLESLKVIDKAEVTVYGSPDQGLELAAYYNPVQKVSLGELRKQLADQLPEYMLPSYFVELLQFPLTPNGKIDKKALPDPVKGTGATDMVPPRNELDRALLSLWQEILNKQEISITDDFFTIGGHSLKAIQLTTRLYGKLNHKIDLQEIFVHSTIEKLSDYLSQQEEQQYQPIPRLGEQEYYELSHAQHRLWILDQLEGDQIAYNMPAAFILEGQLNEEAFSRAFETLVSRHESLRTTFHTVNARAVQKIHPVGELDIRVRKRDLRRHVKPEEQAGKIAEEEAQTPFDLERGPMLRSYLLQVEDHRYVFVFNMHHIISDGWSLNVLTREVLGIYQDISQGRSVSATPLKVQYKDFAAWQNSMLVGDDIGKIRKYWLDTLDGELPVLDLPADYPRPSVQTYHGANHSCLLGEELSEKIHDFSRKNGVTLFMTLLSAVKVLLYRYTTQEDIIIGTPVAGREHPDLEDQIGFYVNTLAIRTWFNAEQGFTDLLEKVKKALLGAHSHQQYPFDRLVDDLNLERDLSRSALFDVMVSLSNPDGMQEGLEKFDTLRVSEYGGELTISKFDMSFDFRDTVKGLELNIEYNTDIYARDRVLRMAGHFTELISQALKHDEQPLYGLRIMQPEEEACVITRFNETIADSGKGKTLVDLFESQVENTPRAEAVTFGPHVLTYTELNEQANCLARYLLEEYQVKPGDRIGLLAGRSEKMITAVVGIMKTGAAYVPIDAEYPQDRIQYLIEDSSVTLLLTDRPQTAAGDIKVADMQGEWDSIQTLDKTNPGLTIDPEALVYMIYTSGSTGMPKGVKVYHRNVVNIAMAWKDSYHLGAYTPRLLQMAGISFDVFMGDFCRALLNGGNLIVCPSETRLDPGKLYELMARHQVNILESTPAVILPLMDHVYENELDLSFVELLIMGSDTCPARDFRNLVARFGGDMRIINSYGTTETTIDSSFYEAPLESIPLSGNVPIGKPMNNTQFLILDRHQQPVPVGVNGELYIGGAGVASGYHNRPELTAQRFVRLPFCDGVVYRTGDQARWLPDGHVAFLGRNDNQVKIRGYRIEPGEIENALLQIKGVTSAMVTPYTGPDGTRSLVAYFTGKDVEKTEIKRALQSGLPAYMVPSWFIELEKLPLTPNGKIDIKGLPAPDRDAAAVSERYVAPETPTEKALADIWGEVLNVSPIGTMDHFFELGGHSLKATQVTSRIYKKLGKSLELRNVFLFPTIRELARVVDRSGKGIYQPIEPVAIQQDYPLSYTQRRLWITDELGEGGAAYNISDVLEIEGELDITAFRDAFVQLVERHESLRTNFVVRDGEPRQKIHAVENTLFELEKINGEDCSEEELKTQIDNITGSAFDLRQDSLLRGVLIYLEKDRHLFVLVMHHIISDGWSSGILVKEVMALYEAAISGEENPLAPLPIQYKDYSVWYNTRLRGGELKGLQSYWQDKLSGELQPQGLLTDRPRGETKTYNGALCSNELNEELSEKLRELSKRESVSLYTTLLALVKLTLHKYSGREDIIVGSPVSGRDHEELEGQIGFYINNMILRTAVAHSMTFRELLQRVAQTAREGQEHQLYPYDRLVEDIKPEYDRNRAPVTDIWMQLYNEEIANGKDVEIAGLRIREFKTAHVFCKNEVTFNFVNTAGKLSLITNYNTDLFDDTTIAELNNNVILLAAKVVDAPLVVLSELSLNENEDEKAFTDTMFNI</sequence>
<dbReference type="InterPro" id="IPR023213">
    <property type="entry name" value="CAT-like_dom_sf"/>
</dbReference>
<reference evidence="5 6" key="1">
    <citation type="submission" date="2020-09" db="EMBL/GenBank/DDBJ databases">
        <title>Sinomicrobium weinanense sp. nov., a halophilic bacteria isolated from saline-alkali soil.</title>
        <authorList>
            <person name="Wu P."/>
            <person name="Ren H."/>
            <person name="Mei Y."/>
            <person name="Liang Y."/>
            <person name="Chen Z."/>
        </authorList>
    </citation>
    <scope>NUCLEOTIDE SEQUENCE [LARGE SCALE GENOMIC DNA]</scope>
    <source>
        <strain evidence="5 6">FJxs</strain>
    </source>
</reference>
<evidence type="ECO:0000313" key="6">
    <source>
        <dbReference type="Proteomes" id="UP000653730"/>
    </source>
</evidence>
<dbReference type="Pfam" id="PF00501">
    <property type="entry name" value="AMP-binding"/>
    <property type="match status" value="2"/>
</dbReference>
<dbReference type="Gene3D" id="3.30.559.30">
    <property type="entry name" value="Nonribosomal peptide synthetase, condensation domain"/>
    <property type="match status" value="3"/>
</dbReference>
<name>A0A926JQ12_9FLAO</name>
<dbReference type="Gene3D" id="3.40.50.12780">
    <property type="entry name" value="N-terminal domain of ligase-like"/>
    <property type="match status" value="1"/>
</dbReference>
<dbReference type="NCBIfam" id="NF003417">
    <property type="entry name" value="PRK04813.1"/>
    <property type="match status" value="2"/>
</dbReference>
<dbReference type="InterPro" id="IPR036736">
    <property type="entry name" value="ACP-like_sf"/>
</dbReference>
<keyword evidence="6" id="KW-1185">Reference proteome</keyword>
<dbReference type="SUPFAM" id="SSF52777">
    <property type="entry name" value="CoA-dependent acyltransferases"/>
    <property type="match status" value="6"/>
</dbReference>
<evidence type="ECO:0000313" key="5">
    <source>
        <dbReference type="EMBL" id="MBC9795256.1"/>
    </source>
</evidence>
<keyword evidence="3" id="KW-0597">Phosphoprotein</keyword>
<dbReference type="GO" id="GO:0044550">
    <property type="term" value="P:secondary metabolite biosynthetic process"/>
    <property type="evidence" value="ECO:0007669"/>
    <property type="project" value="TreeGrafter"/>
</dbReference>
<feature type="domain" description="Carrier" evidence="4">
    <location>
        <begin position="937"/>
        <end position="1012"/>
    </location>
</feature>
<comment type="caution">
    <text evidence="5">The sequence shown here is derived from an EMBL/GenBank/DDBJ whole genome shotgun (WGS) entry which is preliminary data.</text>
</comment>
<evidence type="ECO:0000256" key="1">
    <source>
        <dbReference type="ARBA" id="ARBA00001957"/>
    </source>
</evidence>
<dbReference type="InterPro" id="IPR009081">
    <property type="entry name" value="PP-bd_ACP"/>
</dbReference>
<dbReference type="FunFam" id="2.30.38.10:FF:000001">
    <property type="entry name" value="Non-ribosomal peptide synthetase PvdI"/>
    <property type="match status" value="1"/>
</dbReference>
<dbReference type="FunFam" id="1.10.1200.10:FF:000005">
    <property type="entry name" value="Nonribosomal peptide synthetase 1"/>
    <property type="match status" value="1"/>
</dbReference>